<dbReference type="EMBL" id="BRVO01000001">
    <property type="protein sequence ID" value="GLB48818.1"/>
    <property type="molecule type" value="Genomic_DNA"/>
</dbReference>
<dbReference type="Proteomes" id="UP001143543">
    <property type="component" value="Unassembled WGS sequence"/>
</dbReference>
<evidence type="ECO:0000313" key="1">
    <source>
        <dbReference type="EMBL" id="GLB48818.1"/>
    </source>
</evidence>
<name>A0ABQ5MHC7_9FLAO</name>
<sequence>MLLLVAVLSSTLLYSQKSVNNYAYVIVPTKFEFLKTADEYQLNSLSKFLFEKYGFTVYMDNEVPEELLQNPCNGLKADVIDHSGLFTSKLVVTLTDCMGTIVFESKEGKSKDKKYKVAYNEAVREAFEDVEALSYVYDGSAAEVATVPVVETAPEVKTTAVVAVVPEEKTAPNKELVNSEANSWIAKTKDGLNYTVYNNGNTIVMELLYTAIPDVYLIKGKDALLYKNDKGIWLISENDGAQMKTTGVMYLTFQ</sequence>
<comment type="caution">
    <text evidence="1">The sequence shown here is derived from an EMBL/GenBank/DDBJ whole genome shotgun (WGS) entry which is preliminary data.</text>
</comment>
<gene>
    <name evidence="1" type="ORF">Y10_11860</name>
</gene>
<evidence type="ECO:0000313" key="2">
    <source>
        <dbReference type="Proteomes" id="UP001143543"/>
    </source>
</evidence>
<reference evidence="1" key="1">
    <citation type="submission" date="2022-07" db="EMBL/GenBank/DDBJ databases">
        <title>Taxonomy of Novel Oxalotrophic and Methylotrophic Bacteria.</title>
        <authorList>
            <person name="Sahin N."/>
            <person name="Tani A."/>
        </authorList>
    </citation>
    <scope>NUCLEOTIDE SEQUENCE</scope>
    <source>
        <strain evidence="1">Y10</strain>
    </source>
</reference>
<proteinExistence type="predicted"/>
<accession>A0ABQ5MHC7</accession>
<organism evidence="1 2">
    <name type="scientific">Neptunitalea lumnitzerae</name>
    <dbReference type="NCBI Taxonomy" id="2965509"/>
    <lineage>
        <taxon>Bacteria</taxon>
        <taxon>Pseudomonadati</taxon>
        <taxon>Bacteroidota</taxon>
        <taxon>Flavobacteriia</taxon>
        <taxon>Flavobacteriales</taxon>
        <taxon>Flavobacteriaceae</taxon>
        <taxon>Neptunitalea</taxon>
    </lineage>
</organism>
<keyword evidence="2" id="KW-1185">Reference proteome</keyword>
<protein>
    <submittedName>
        <fullName evidence="1">Uncharacterized protein</fullName>
    </submittedName>
</protein>